<protein>
    <submittedName>
        <fullName evidence="1">Uncharacterized protein</fullName>
    </submittedName>
</protein>
<accession>A0A0F9M9Z4</accession>
<dbReference type="EMBL" id="LAZR01009294">
    <property type="protein sequence ID" value="KKM73495.1"/>
    <property type="molecule type" value="Genomic_DNA"/>
</dbReference>
<sequence>MTEYQTISLMQSSTSEDDWNDNCDKVKAANNGKYPTYWFMAIIVSGLMGKVQETW</sequence>
<name>A0A0F9M9Z4_9ZZZZ</name>
<dbReference type="AlphaFoldDB" id="A0A0F9M9Z4"/>
<gene>
    <name evidence="1" type="ORF">LCGC14_1409910</name>
</gene>
<comment type="caution">
    <text evidence="1">The sequence shown here is derived from an EMBL/GenBank/DDBJ whole genome shotgun (WGS) entry which is preliminary data.</text>
</comment>
<reference evidence="1" key="1">
    <citation type="journal article" date="2015" name="Nature">
        <title>Complex archaea that bridge the gap between prokaryotes and eukaryotes.</title>
        <authorList>
            <person name="Spang A."/>
            <person name="Saw J.H."/>
            <person name="Jorgensen S.L."/>
            <person name="Zaremba-Niedzwiedzka K."/>
            <person name="Martijn J."/>
            <person name="Lind A.E."/>
            <person name="van Eijk R."/>
            <person name="Schleper C."/>
            <person name="Guy L."/>
            <person name="Ettema T.J."/>
        </authorList>
    </citation>
    <scope>NUCLEOTIDE SEQUENCE</scope>
</reference>
<organism evidence="1">
    <name type="scientific">marine sediment metagenome</name>
    <dbReference type="NCBI Taxonomy" id="412755"/>
    <lineage>
        <taxon>unclassified sequences</taxon>
        <taxon>metagenomes</taxon>
        <taxon>ecological metagenomes</taxon>
    </lineage>
</organism>
<proteinExistence type="predicted"/>
<evidence type="ECO:0000313" key="1">
    <source>
        <dbReference type="EMBL" id="KKM73495.1"/>
    </source>
</evidence>